<dbReference type="OrthoDB" id="3142841at2759"/>
<feature type="non-terminal residue" evidence="2">
    <location>
        <position position="1"/>
    </location>
</feature>
<reference evidence="2 3" key="1">
    <citation type="submission" date="2016-07" db="EMBL/GenBank/DDBJ databases">
        <title>Pervasive Adenine N6-methylation of Active Genes in Fungi.</title>
        <authorList>
            <consortium name="DOE Joint Genome Institute"/>
            <person name="Mondo S.J."/>
            <person name="Dannebaum R.O."/>
            <person name="Kuo R.C."/>
            <person name="Labutti K."/>
            <person name="Haridas S."/>
            <person name="Kuo A."/>
            <person name="Salamov A."/>
            <person name="Ahrendt S.R."/>
            <person name="Lipzen A."/>
            <person name="Sullivan W."/>
            <person name="Andreopoulos W.B."/>
            <person name="Clum A."/>
            <person name="Lindquist E."/>
            <person name="Daum C."/>
            <person name="Ramamoorthy G.K."/>
            <person name="Gryganskyi A."/>
            <person name="Culley D."/>
            <person name="Magnuson J.K."/>
            <person name="James T.Y."/>
            <person name="O'Malley M.A."/>
            <person name="Stajich J.E."/>
            <person name="Spatafora J.W."/>
            <person name="Visel A."/>
            <person name="Grigoriev I.V."/>
        </authorList>
    </citation>
    <scope>NUCLEOTIDE SEQUENCE [LARGE SCALE GENOMIC DNA]</scope>
    <source>
        <strain evidence="2 3">CBS 115471</strain>
    </source>
</reference>
<gene>
    <name evidence="2" type="ORF">BCR34DRAFT_468011</name>
</gene>
<dbReference type="Proteomes" id="UP000193144">
    <property type="component" value="Unassembled WGS sequence"/>
</dbReference>
<feature type="transmembrane region" description="Helical" evidence="1">
    <location>
        <begin position="124"/>
        <end position="145"/>
    </location>
</feature>
<keyword evidence="1" id="KW-0812">Transmembrane</keyword>
<feature type="transmembrane region" description="Helical" evidence="1">
    <location>
        <begin position="166"/>
        <end position="183"/>
    </location>
</feature>
<keyword evidence="1" id="KW-0472">Membrane</keyword>
<sequence length="430" mass="48403">LIRILRHTIWDVYRRLFSLVLITNVMALVVLFCRSGDILQLDTWNLATAVSANIFVATAIRQDKVQIIMYRLAWLVPHSAPLRLRRIIAKVYENGGVHSGCSVAGTMWFLALTVVVSVHFTQRILTSRCVLVLTCILQGLLLLIVALAHPTFRARYHNYFEISHRFAGWTVIALFWVELGLLANTTAQKAHVTVGYVFARQPSFWFLVLMTLHAIMPWLFLRRWEFQAEDLSKHAVRLHFKHNVGPFTGIAISRSPLLEWHPFATMPSLNGERDGGSIIVSNAGDWTKATVMNPRKNYWVKGIPKPGVLGLSLIFKRVVIVTTGSGIGPCLSIIASPYRRMSCRILWAGPRPEHVFGPEIVRSVRKADPDAVIIDSRANGRPDMVALTYRLYVESAAQAVFVISNPVLTRKIVYSMESRGIPAFGPIWDS</sequence>
<evidence type="ECO:0000256" key="1">
    <source>
        <dbReference type="SAM" id="Phobius"/>
    </source>
</evidence>
<accession>A0A1Y1ZFE9</accession>
<keyword evidence="1" id="KW-1133">Transmembrane helix</keyword>
<feature type="non-terminal residue" evidence="2">
    <location>
        <position position="430"/>
    </location>
</feature>
<dbReference type="EMBL" id="MCFA01000092">
    <property type="protein sequence ID" value="ORY08981.1"/>
    <property type="molecule type" value="Genomic_DNA"/>
</dbReference>
<organism evidence="2 3">
    <name type="scientific">Clohesyomyces aquaticus</name>
    <dbReference type="NCBI Taxonomy" id="1231657"/>
    <lineage>
        <taxon>Eukaryota</taxon>
        <taxon>Fungi</taxon>
        <taxon>Dikarya</taxon>
        <taxon>Ascomycota</taxon>
        <taxon>Pezizomycotina</taxon>
        <taxon>Dothideomycetes</taxon>
        <taxon>Pleosporomycetidae</taxon>
        <taxon>Pleosporales</taxon>
        <taxon>Lindgomycetaceae</taxon>
        <taxon>Clohesyomyces</taxon>
    </lineage>
</organism>
<protein>
    <recommendedName>
        <fullName evidence="4">Integral membrane protein TmpA</fullName>
    </recommendedName>
</protein>
<comment type="caution">
    <text evidence="2">The sequence shown here is derived from an EMBL/GenBank/DDBJ whole genome shotgun (WGS) entry which is preliminary data.</text>
</comment>
<evidence type="ECO:0000313" key="3">
    <source>
        <dbReference type="Proteomes" id="UP000193144"/>
    </source>
</evidence>
<name>A0A1Y1ZFE9_9PLEO</name>
<evidence type="ECO:0008006" key="4">
    <source>
        <dbReference type="Google" id="ProtNLM"/>
    </source>
</evidence>
<dbReference type="AlphaFoldDB" id="A0A1Y1ZFE9"/>
<dbReference type="PANTHER" id="PTHR33927">
    <property type="entry name" value="TRANSMEMBRANE PROTEIN"/>
    <property type="match status" value="1"/>
</dbReference>
<dbReference type="PANTHER" id="PTHR33927:SF5">
    <property type="entry name" value="ENZYME, PUTATIVE (AFU_ORTHOLOGUE AFUA_8G01222)-RELATED"/>
    <property type="match status" value="1"/>
</dbReference>
<keyword evidence="3" id="KW-1185">Reference proteome</keyword>
<feature type="transmembrane region" description="Helical" evidence="1">
    <location>
        <begin position="203"/>
        <end position="221"/>
    </location>
</feature>
<proteinExistence type="predicted"/>
<dbReference type="InterPro" id="IPR052979">
    <property type="entry name" value="Adenylate-forming_domain"/>
</dbReference>
<feature type="transmembrane region" description="Helical" evidence="1">
    <location>
        <begin position="95"/>
        <end position="118"/>
    </location>
</feature>
<evidence type="ECO:0000313" key="2">
    <source>
        <dbReference type="EMBL" id="ORY08981.1"/>
    </source>
</evidence>
<feature type="transmembrane region" description="Helical" evidence="1">
    <location>
        <begin position="12"/>
        <end position="32"/>
    </location>
</feature>